<dbReference type="GO" id="GO:0033962">
    <property type="term" value="P:P-body assembly"/>
    <property type="evidence" value="ECO:0007669"/>
    <property type="project" value="EnsemblFungi"/>
</dbReference>
<dbReference type="KEGG" id="kng:KNAG_0H01630"/>
<accession>J7RPF9</accession>
<feature type="domain" description="DFDF" evidence="7">
    <location>
        <begin position="108"/>
        <end position="144"/>
    </location>
</feature>
<dbReference type="Proteomes" id="UP000006310">
    <property type="component" value="Chromosome 8"/>
</dbReference>
<protein>
    <recommendedName>
        <fullName evidence="3">Enhancer of mRNA-decapping protein 3</fullName>
    </recommendedName>
</protein>
<dbReference type="InterPro" id="IPR019050">
    <property type="entry name" value="FDF_dom"/>
</dbReference>
<evidence type="ECO:0000313" key="9">
    <source>
        <dbReference type="Proteomes" id="UP000006310"/>
    </source>
</evidence>
<evidence type="ECO:0000256" key="2">
    <source>
        <dbReference type="ARBA" id="ARBA00006610"/>
    </source>
</evidence>
<dbReference type="STRING" id="1071383.J7RPF9"/>
<keyword evidence="4" id="KW-0963">Cytoplasm</keyword>
<feature type="region of interest" description="Disordered" evidence="5">
    <location>
        <begin position="67"/>
        <end position="96"/>
    </location>
</feature>
<comment type="subcellular location">
    <subcellularLocation>
        <location evidence="1">Cytoplasm</location>
        <location evidence="1">P-body</location>
    </subcellularLocation>
</comment>
<dbReference type="PANTHER" id="PTHR13612">
    <property type="entry name" value="ENHANCER OF MRNA-DECAPPING PROTEIN 3"/>
    <property type="match status" value="1"/>
</dbReference>
<dbReference type="GO" id="GO:0031087">
    <property type="term" value="P:deadenylation-independent decapping of nuclear-transcribed mRNA"/>
    <property type="evidence" value="ECO:0007669"/>
    <property type="project" value="EnsemblFungi"/>
</dbReference>
<dbReference type="InterPro" id="IPR036652">
    <property type="entry name" value="YjeF_N_dom_sf"/>
</dbReference>
<dbReference type="SUPFAM" id="SSF64153">
    <property type="entry name" value="YjeF N-terminal domain-like"/>
    <property type="match status" value="1"/>
</dbReference>
<feature type="region of interest" description="Disordered" evidence="5">
    <location>
        <begin position="393"/>
        <end position="419"/>
    </location>
</feature>
<gene>
    <name evidence="8" type="primary">KNAG0H01630</name>
    <name evidence="8" type="ordered locus">KNAG_0H01630</name>
</gene>
<dbReference type="OrthoDB" id="10030313at2759"/>
<dbReference type="GO" id="GO:0003729">
    <property type="term" value="F:mRNA binding"/>
    <property type="evidence" value="ECO:0007669"/>
    <property type="project" value="EnsemblFungi"/>
</dbReference>
<dbReference type="InterPro" id="IPR025762">
    <property type="entry name" value="DFDF"/>
</dbReference>
<dbReference type="GO" id="GO:0000932">
    <property type="term" value="C:P-body"/>
    <property type="evidence" value="ECO:0007669"/>
    <property type="project" value="UniProtKB-SubCell"/>
</dbReference>
<evidence type="ECO:0000313" key="8">
    <source>
        <dbReference type="EMBL" id="CCK71578.1"/>
    </source>
</evidence>
<feature type="compositionally biased region" description="Acidic residues" evidence="5">
    <location>
        <begin position="211"/>
        <end position="220"/>
    </location>
</feature>
<evidence type="ECO:0000256" key="3">
    <source>
        <dbReference type="ARBA" id="ARBA00015797"/>
    </source>
</evidence>
<proteinExistence type="inferred from homology"/>
<dbReference type="Gene3D" id="3.40.50.10260">
    <property type="entry name" value="YjeF N-terminal domain"/>
    <property type="match status" value="1"/>
</dbReference>
<dbReference type="GO" id="GO:1900153">
    <property type="term" value="P:positive regulation of nuclear-transcribed mRNA catabolic process, deadenylation-dependent decay"/>
    <property type="evidence" value="ECO:0007669"/>
    <property type="project" value="EnsemblFungi"/>
</dbReference>
<dbReference type="SMART" id="SM01199">
    <property type="entry name" value="FDF"/>
    <property type="match status" value="1"/>
</dbReference>
<dbReference type="GeneID" id="34527310"/>
<dbReference type="eggNOG" id="KOG2585">
    <property type="taxonomic scope" value="Eukaryota"/>
</dbReference>
<reference evidence="9" key="2">
    <citation type="submission" date="2012-08" db="EMBL/GenBank/DDBJ databases">
        <title>Genome sequence of Kazachstania naganishii.</title>
        <authorList>
            <person name="Gordon J.L."/>
            <person name="Armisen D."/>
            <person name="Proux-Wera E."/>
            <person name="OhEigeartaigh S.S."/>
            <person name="Byrne K.P."/>
            <person name="Wolfe K.H."/>
        </authorList>
    </citation>
    <scope>NUCLEOTIDE SEQUENCE [LARGE SCALE GENOMIC DNA]</scope>
    <source>
        <strain evidence="9">ATCC MYA-139 / BCRC 22969 / CBS 8797 / CCRC 22969 / KCTC 17520 / NBRC 10181 / NCYC 3082</strain>
    </source>
</reference>
<evidence type="ECO:0000256" key="5">
    <source>
        <dbReference type="SAM" id="MobiDB-lite"/>
    </source>
</evidence>
<dbReference type="PROSITE" id="PS51385">
    <property type="entry name" value="YJEF_N"/>
    <property type="match status" value="1"/>
</dbReference>
<reference evidence="8 9" key="1">
    <citation type="journal article" date="2011" name="Proc. Natl. Acad. Sci. U.S.A.">
        <title>Evolutionary erosion of yeast sex chromosomes by mating-type switching accidents.</title>
        <authorList>
            <person name="Gordon J.L."/>
            <person name="Armisen D."/>
            <person name="Proux-Wera E."/>
            <person name="Oheigeartaigh S.S."/>
            <person name="Byrne K.P."/>
            <person name="Wolfe K.H."/>
        </authorList>
    </citation>
    <scope>NUCLEOTIDE SEQUENCE [LARGE SCALE GENOMIC DNA]</scope>
    <source>
        <strain evidence="9">ATCC MYA-139 / BCRC 22969 / CBS 8797 / CCRC 22969 / KCTC 17520 / NBRC 10181 / NCYC 3082</strain>
    </source>
</reference>
<evidence type="ECO:0000259" key="6">
    <source>
        <dbReference type="PROSITE" id="PS51385"/>
    </source>
</evidence>
<dbReference type="OMA" id="AMFDKKS"/>
<dbReference type="PROSITE" id="PS51512">
    <property type="entry name" value="DFDF"/>
    <property type="match status" value="1"/>
</dbReference>
<comment type="similarity">
    <text evidence="2">Belongs to the EDC3 family.</text>
</comment>
<name>J7RPF9_HUIN7</name>
<dbReference type="Pfam" id="PF03853">
    <property type="entry name" value="YjeF_N"/>
    <property type="match status" value="1"/>
</dbReference>
<dbReference type="PANTHER" id="PTHR13612:SF0">
    <property type="entry name" value="ENHANCER OF MRNA-DECAPPING PROTEIN 3"/>
    <property type="match status" value="1"/>
</dbReference>
<evidence type="ECO:0000256" key="4">
    <source>
        <dbReference type="ARBA" id="ARBA00022490"/>
    </source>
</evidence>
<organism evidence="8 9">
    <name type="scientific">Huiozyma naganishii (strain ATCC MYA-139 / BCRC 22969 / CBS 8797 / KCTC 17520 / NBRC 10181 / NCYC 3082 / Yp74L-3)</name>
    <name type="common">Yeast</name>
    <name type="synonym">Kazachstania naganishii</name>
    <dbReference type="NCBI Taxonomy" id="1071383"/>
    <lineage>
        <taxon>Eukaryota</taxon>
        <taxon>Fungi</taxon>
        <taxon>Dikarya</taxon>
        <taxon>Ascomycota</taxon>
        <taxon>Saccharomycotina</taxon>
        <taxon>Saccharomycetes</taxon>
        <taxon>Saccharomycetales</taxon>
        <taxon>Saccharomycetaceae</taxon>
        <taxon>Huiozyma</taxon>
    </lineage>
</organism>
<dbReference type="AlphaFoldDB" id="J7RPF9"/>
<keyword evidence="9" id="KW-1185">Reference proteome</keyword>
<feature type="compositionally biased region" description="Basic and acidic residues" evidence="5">
    <location>
        <begin position="191"/>
        <end position="210"/>
    </location>
</feature>
<dbReference type="GO" id="GO:0005634">
    <property type="term" value="C:nucleus"/>
    <property type="evidence" value="ECO:0007669"/>
    <property type="project" value="EnsemblFungi"/>
</dbReference>
<feature type="domain" description="YjeF N-terminal" evidence="6">
    <location>
        <begin position="301"/>
        <end position="565"/>
    </location>
</feature>
<sequence length="589" mass="65902">MPQHSQFIDFGVELELKDGKKIIGKISKASTKGLSLYDVEFGDGTLSPSFKVRASRLKDLRVLSVANKKNNGNGPNINNNNNNATRKNKNGSGQNNVHVNGNTIEWQGDDVKMIKEQEDFDFQGNLNMFNKKDVFAKLREQDEIDPSNRLVSHNRKQSGTSSPFKEKYDIDEMVIPNAKDDSWNKITGQKPEGKQYDNVKSGSESEKATEEYDSDVESDSPDTQLEHLPVTNSINITHLLHSAVEGDEKSKSQEELLSKLQKMIISQTSQNSKTPRSMPFNLTLKNKKTKQSIPMATPVQLLEMERLAQENFDISINSLNDIFALNSSYFIKQKLGGGLRLTSGNSNPEPLVVIFACDSNRSGLKALTLGRFLCQNLQVRVITLFTSANTYHQNEKTSNRGSRSNRVKGSNSDDNSDDDDAAIKRSTDMFVKCGGKVVNSLAALDNILKKLNSPIELIVDAMQGFDCNLIDFDNNQRRITDMVTWCNDMIARRNIKIVSIDIPSGYDGGSGLQNFTVALNRVDYILCSYTWPLTSLHALKNVIKCQETEETVIMVDCGFPKNVYLQRNSLRKFHNVDTFVNRGSIALTL</sequence>
<feature type="region of interest" description="Disordered" evidence="5">
    <location>
        <begin position="146"/>
        <end position="225"/>
    </location>
</feature>
<dbReference type="EMBL" id="HE978321">
    <property type="protein sequence ID" value="CCK71578.1"/>
    <property type="molecule type" value="Genomic_DNA"/>
</dbReference>
<dbReference type="Pfam" id="PF09532">
    <property type="entry name" value="FDF"/>
    <property type="match status" value="1"/>
</dbReference>
<dbReference type="GO" id="GO:0042149">
    <property type="term" value="P:cellular response to glucose starvation"/>
    <property type="evidence" value="ECO:0007669"/>
    <property type="project" value="EnsemblFungi"/>
</dbReference>
<dbReference type="HOGENOM" id="CLU_037134_0_0_1"/>
<feature type="compositionally biased region" description="Low complexity" evidence="5">
    <location>
        <begin position="67"/>
        <end position="85"/>
    </location>
</feature>
<dbReference type="InterPro" id="IPR004443">
    <property type="entry name" value="YjeF_N_dom"/>
</dbReference>
<evidence type="ECO:0000259" key="7">
    <source>
        <dbReference type="PROSITE" id="PS51512"/>
    </source>
</evidence>
<dbReference type="RefSeq" id="XP_022465823.1">
    <property type="nucleotide sequence ID" value="XM_022609425.1"/>
</dbReference>
<evidence type="ECO:0000256" key="1">
    <source>
        <dbReference type="ARBA" id="ARBA00004201"/>
    </source>
</evidence>
<feature type="compositionally biased region" description="Polar residues" evidence="5">
    <location>
        <begin position="399"/>
        <end position="409"/>
    </location>
</feature>